<dbReference type="InterPro" id="IPR003593">
    <property type="entry name" value="AAA+_ATPase"/>
</dbReference>
<sequence length="256" mass="28750">MLKVKNLEFAYRNGKVLKGVSFELKSGVGCLLGPNGAGKSTLLKCIVGILRPQSGRVELDGVDLIKLSFKERAKFVSYAPQEFSINFPYTVFEVVLMGRNPYVNLFEGPKREDEDKALKALKMLGINDLKDRPFTSLSGGQKRLVLIARALAQDGKLLVFDEPTSFLDFKNQLLVLSVIEKIAEKLEKLVLLSLHDPNLALTFCDEVFLMKDGKILMHGRIDEVVNEENLNLLYELKTRIVKIDDRKIVVPDKLGL</sequence>
<dbReference type="KEGG" id="ths:TES1_0084"/>
<proteinExistence type="predicted"/>
<dbReference type="RefSeq" id="WP_042679204.1">
    <property type="nucleotide sequence ID" value="NZ_CP006965.1"/>
</dbReference>
<evidence type="ECO:0000313" key="6">
    <source>
        <dbReference type="Proteomes" id="UP000019027"/>
    </source>
</evidence>
<dbReference type="InterPro" id="IPR003439">
    <property type="entry name" value="ABC_transporter-like_ATP-bd"/>
</dbReference>
<dbReference type="GO" id="GO:0016887">
    <property type="term" value="F:ATP hydrolysis activity"/>
    <property type="evidence" value="ECO:0007669"/>
    <property type="project" value="InterPro"/>
</dbReference>
<protein>
    <submittedName>
        <fullName evidence="5">ABC-type iron(III)-siderophore transport system, ATPase component</fullName>
    </submittedName>
</protein>
<dbReference type="InterPro" id="IPR027417">
    <property type="entry name" value="P-loop_NTPase"/>
</dbReference>
<accession>W0I0B8</accession>
<keyword evidence="2" id="KW-0547">Nucleotide-binding</keyword>
<reference evidence="5 6" key="1">
    <citation type="journal article" date="2014" name="Int. J. Syst. Evol. Microbiol.">
        <title>Thermococcus paralvinellae sp. nov. and Thermococcus cleftensis sp. nov. of hyperthermophilic heterotrophs from deep-sea hydrothermal vents.</title>
        <authorList>
            <person name="Hensley S.A."/>
            <person name="Jung J.H."/>
            <person name="Park C.S."/>
            <person name="Holden J.F."/>
        </authorList>
    </citation>
    <scope>NUCLEOTIDE SEQUENCE [LARGE SCALE GENOMIC DNA]</scope>
    <source>
        <strain evidence="5 6">ES1</strain>
    </source>
</reference>
<evidence type="ECO:0000259" key="4">
    <source>
        <dbReference type="PROSITE" id="PS50893"/>
    </source>
</evidence>
<dbReference type="Gene3D" id="3.40.50.300">
    <property type="entry name" value="P-loop containing nucleotide triphosphate hydrolases"/>
    <property type="match status" value="1"/>
</dbReference>
<dbReference type="PROSITE" id="PS00211">
    <property type="entry name" value="ABC_TRANSPORTER_1"/>
    <property type="match status" value="1"/>
</dbReference>
<dbReference type="CDD" id="cd03214">
    <property type="entry name" value="ABC_Iron-Siderophores_B12_Hemin"/>
    <property type="match status" value="1"/>
</dbReference>
<organism evidence="5 6">
    <name type="scientific">Thermococcus paralvinellae</name>
    <dbReference type="NCBI Taxonomy" id="582419"/>
    <lineage>
        <taxon>Archaea</taxon>
        <taxon>Methanobacteriati</taxon>
        <taxon>Methanobacteriota</taxon>
        <taxon>Thermococci</taxon>
        <taxon>Thermococcales</taxon>
        <taxon>Thermococcaceae</taxon>
        <taxon>Thermococcus</taxon>
    </lineage>
</organism>
<evidence type="ECO:0000256" key="3">
    <source>
        <dbReference type="ARBA" id="ARBA00022840"/>
    </source>
</evidence>
<keyword evidence="1" id="KW-0813">Transport</keyword>
<dbReference type="HOGENOM" id="CLU_000604_1_11_2"/>
<dbReference type="PANTHER" id="PTHR42734">
    <property type="entry name" value="METAL TRANSPORT SYSTEM ATP-BINDING PROTEIN TM_0124-RELATED"/>
    <property type="match status" value="1"/>
</dbReference>
<dbReference type="EMBL" id="CP006965">
    <property type="protein sequence ID" value="AHF79481.1"/>
    <property type="molecule type" value="Genomic_DNA"/>
</dbReference>
<evidence type="ECO:0000256" key="2">
    <source>
        <dbReference type="ARBA" id="ARBA00022741"/>
    </source>
</evidence>
<dbReference type="SUPFAM" id="SSF52540">
    <property type="entry name" value="P-loop containing nucleoside triphosphate hydrolases"/>
    <property type="match status" value="1"/>
</dbReference>
<name>W0I0B8_9EURY</name>
<dbReference type="GeneID" id="24907530"/>
<dbReference type="PROSITE" id="PS50893">
    <property type="entry name" value="ABC_TRANSPORTER_2"/>
    <property type="match status" value="1"/>
</dbReference>
<dbReference type="Pfam" id="PF00005">
    <property type="entry name" value="ABC_tran"/>
    <property type="match status" value="1"/>
</dbReference>
<keyword evidence="6" id="KW-1185">Reference proteome</keyword>
<dbReference type="InterPro" id="IPR017871">
    <property type="entry name" value="ABC_transporter-like_CS"/>
</dbReference>
<dbReference type="SMART" id="SM00382">
    <property type="entry name" value="AAA"/>
    <property type="match status" value="1"/>
</dbReference>
<dbReference type="InterPro" id="IPR050153">
    <property type="entry name" value="Metal_Ion_Import_ABC"/>
</dbReference>
<evidence type="ECO:0000256" key="1">
    <source>
        <dbReference type="ARBA" id="ARBA00022448"/>
    </source>
</evidence>
<dbReference type="FunFam" id="3.40.50.300:FF:000134">
    <property type="entry name" value="Iron-enterobactin ABC transporter ATP-binding protein"/>
    <property type="match status" value="1"/>
</dbReference>
<dbReference type="AlphaFoldDB" id="W0I0B8"/>
<dbReference type="GO" id="GO:0005524">
    <property type="term" value="F:ATP binding"/>
    <property type="evidence" value="ECO:0007669"/>
    <property type="project" value="UniProtKB-KW"/>
</dbReference>
<gene>
    <name evidence="5" type="ORF">TES1_0084</name>
</gene>
<feature type="domain" description="ABC transporter" evidence="4">
    <location>
        <begin position="2"/>
        <end position="237"/>
    </location>
</feature>
<dbReference type="PANTHER" id="PTHR42734:SF19">
    <property type="entry name" value="IRON COMPOUNDS ABC TRANSPORTER, ATP-BINDING PROTEIN"/>
    <property type="match status" value="1"/>
</dbReference>
<keyword evidence="3" id="KW-0067">ATP-binding</keyword>
<evidence type="ECO:0000313" key="5">
    <source>
        <dbReference type="EMBL" id="AHF79481.1"/>
    </source>
</evidence>
<dbReference type="STRING" id="582419.TES1_0084"/>
<dbReference type="Proteomes" id="UP000019027">
    <property type="component" value="Chromosome"/>
</dbReference>
<dbReference type="OrthoDB" id="24644at2157"/>